<evidence type="ECO:0000259" key="6">
    <source>
        <dbReference type="PROSITE" id="PS50042"/>
    </source>
</evidence>
<evidence type="ECO:0000256" key="3">
    <source>
        <dbReference type="ARBA" id="ARBA00023125"/>
    </source>
</evidence>
<dbReference type="PROSITE" id="PS51063">
    <property type="entry name" value="HTH_CRP_2"/>
    <property type="match status" value="1"/>
</dbReference>
<proteinExistence type="predicted"/>
<feature type="domain" description="Cyclic nucleotide-binding" evidence="6">
    <location>
        <begin position="13"/>
        <end position="134"/>
    </location>
</feature>
<evidence type="ECO:0000256" key="1">
    <source>
        <dbReference type="ARBA" id="ARBA00020091"/>
    </source>
</evidence>
<dbReference type="Pfam" id="PF00027">
    <property type="entry name" value="cNMP_binding"/>
    <property type="match status" value="1"/>
</dbReference>
<dbReference type="InterPro" id="IPR012318">
    <property type="entry name" value="HTH_CRP"/>
</dbReference>
<dbReference type="GO" id="GO:0003677">
    <property type="term" value="F:DNA binding"/>
    <property type="evidence" value="ECO:0007669"/>
    <property type="project" value="UniProtKB-KW"/>
</dbReference>
<dbReference type="InterPro" id="IPR050397">
    <property type="entry name" value="Env_Response_Regulators"/>
</dbReference>
<accession>A0A6N3A6M2</accession>
<organism evidence="8">
    <name type="scientific">Staphylococcus simulans</name>
    <dbReference type="NCBI Taxonomy" id="1286"/>
    <lineage>
        <taxon>Bacteria</taxon>
        <taxon>Bacillati</taxon>
        <taxon>Bacillota</taxon>
        <taxon>Bacilli</taxon>
        <taxon>Bacillales</taxon>
        <taxon>Staphylococcaceae</taxon>
        <taxon>Staphylococcus</taxon>
    </lineage>
</organism>
<sequence>MKGYELCVSKVPLFQNLDTEALEHVFSKVHATKVRKGDYLFMAGDDVHTLFVIHSGKVRIYRLTDEGDEQLIRILEHSDFTGELTLFNASDSANTYAEALEDSDVCTINQSSIHQLMTDYPEIGIKMIEGLAERLNQSETMTTQIALMSSKERLLEYNQLETTDGLLKLSMTKKNLATYLSMQPETLNRTFKQLEQEGILDKINHNTYKVLKN</sequence>
<dbReference type="Gene3D" id="2.60.120.10">
    <property type="entry name" value="Jelly Rolls"/>
    <property type="match status" value="1"/>
</dbReference>
<dbReference type="Gene3D" id="1.10.10.10">
    <property type="entry name" value="Winged helix-like DNA-binding domain superfamily/Winged helix DNA-binding domain"/>
    <property type="match status" value="1"/>
</dbReference>
<dbReference type="SMART" id="SM00100">
    <property type="entry name" value="cNMP"/>
    <property type="match status" value="1"/>
</dbReference>
<dbReference type="PANTHER" id="PTHR24567:SF26">
    <property type="entry name" value="REGULATORY PROTEIN YEIL"/>
    <property type="match status" value="1"/>
</dbReference>
<dbReference type="SUPFAM" id="SSF51206">
    <property type="entry name" value="cAMP-binding domain-like"/>
    <property type="match status" value="1"/>
</dbReference>
<gene>
    <name evidence="8" type="primary">fnr</name>
    <name evidence="8" type="ORF">SSLFYP27_00803</name>
</gene>
<keyword evidence="5" id="KW-0804">Transcription</keyword>
<keyword evidence="4" id="KW-0010">Activator</keyword>
<protein>
    <recommendedName>
        <fullName evidence="1">HTH-type transcriptional regulator ArcR</fullName>
    </recommendedName>
</protein>
<dbReference type="GO" id="GO:0003700">
    <property type="term" value="F:DNA-binding transcription factor activity"/>
    <property type="evidence" value="ECO:0007669"/>
    <property type="project" value="TreeGrafter"/>
</dbReference>
<reference evidence="8" key="1">
    <citation type="submission" date="2019-11" db="EMBL/GenBank/DDBJ databases">
        <authorList>
            <person name="Feng L."/>
        </authorList>
    </citation>
    <scope>NUCLEOTIDE SEQUENCE</scope>
    <source>
        <strain evidence="8">SsimulansLFYP27</strain>
    </source>
</reference>
<dbReference type="CDD" id="cd00038">
    <property type="entry name" value="CAP_ED"/>
    <property type="match status" value="1"/>
</dbReference>
<dbReference type="Pfam" id="PF13545">
    <property type="entry name" value="HTH_Crp_2"/>
    <property type="match status" value="1"/>
</dbReference>
<dbReference type="InterPro" id="IPR000595">
    <property type="entry name" value="cNMP-bd_dom"/>
</dbReference>
<name>A0A6N3A6M2_STASI</name>
<dbReference type="PANTHER" id="PTHR24567">
    <property type="entry name" value="CRP FAMILY TRANSCRIPTIONAL REGULATORY PROTEIN"/>
    <property type="match status" value="1"/>
</dbReference>
<dbReference type="InterPro" id="IPR036390">
    <property type="entry name" value="WH_DNA-bd_sf"/>
</dbReference>
<evidence type="ECO:0000256" key="5">
    <source>
        <dbReference type="ARBA" id="ARBA00023163"/>
    </source>
</evidence>
<dbReference type="GO" id="GO:0005829">
    <property type="term" value="C:cytosol"/>
    <property type="evidence" value="ECO:0007669"/>
    <property type="project" value="TreeGrafter"/>
</dbReference>
<dbReference type="InterPro" id="IPR014710">
    <property type="entry name" value="RmlC-like_jellyroll"/>
</dbReference>
<evidence type="ECO:0000259" key="7">
    <source>
        <dbReference type="PROSITE" id="PS51063"/>
    </source>
</evidence>
<keyword evidence="2" id="KW-0805">Transcription regulation</keyword>
<dbReference type="RefSeq" id="WP_156666546.1">
    <property type="nucleotide sequence ID" value="NZ_CACRUO010000020.1"/>
</dbReference>
<dbReference type="EMBL" id="CACRUO010000020">
    <property type="protein sequence ID" value="VYT85440.1"/>
    <property type="molecule type" value="Genomic_DNA"/>
</dbReference>
<dbReference type="InterPro" id="IPR018490">
    <property type="entry name" value="cNMP-bd_dom_sf"/>
</dbReference>
<dbReference type="SUPFAM" id="SSF46785">
    <property type="entry name" value="Winged helix' DNA-binding domain"/>
    <property type="match status" value="1"/>
</dbReference>
<evidence type="ECO:0000256" key="2">
    <source>
        <dbReference type="ARBA" id="ARBA00023015"/>
    </source>
</evidence>
<evidence type="ECO:0000256" key="4">
    <source>
        <dbReference type="ARBA" id="ARBA00023159"/>
    </source>
</evidence>
<dbReference type="SMART" id="SM00419">
    <property type="entry name" value="HTH_CRP"/>
    <property type="match status" value="1"/>
</dbReference>
<feature type="domain" description="HTH crp-type" evidence="7">
    <location>
        <begin position="148"/>
        <end position="213"/>
    </location>
</feature>
<evidence type="ECO:0000313" key="8">
    <source>
        <dbReference type="EMBL" id="VYT85440.1"/>
    </source>
</evidence>
<keyword evidence="3" id="KW-0238">DNA-binding</keyword>
<dbReference type="PROSITE" id="PS50042">
    <property type="entry name" value="CNMP_BINDING_3"/>
    <property type="match status" value="1"/>
</dbReference>
<dbReference type="InterPro" id="IPR036388">
    <property type="entry name" value="WH-like_DNA-bd_sf"/>
</dbReference>
<dbReference type="AlphaFoldDB" id="A0A6N3A6M2"/>